<dbReference type="InterPro" id="IPR050135">
    <property type="entry name" value="dGTPase-like"/>
</dbReference>
<dbReference type="Pfam" id="PF01966">
    <property type="entry name" value="HD"/>
    <property type="match status" value="1"/>
</dbReference>
<dbReference type="Gene3D" id="1.10.3210.10">
    <property type="entry name" value="Hypothetical protein af1432"/>
    <property type="match status" value="1"/>
</dbReference>
<accession>A0A2A5JAC4</accession>
<dbReference type="HAMAP" id="MF_01212">
    <property type="entry name" value="dGTPase_type2"/>
    <property type="match status" value="1"/>
</dbReference>
<comment type="caution">
    <text evidence="4">The sequence shown here is derived from an EMBL/GenBank/DDBJ whole genome shotgun (WGS) entry which is preliminary data.</text>
</comment>
<dbReference type="SMART" id="SM00471">
    <property type="entry name" value="HDc"/>
    <property type="match status" value="1"/>
</dbReference>
<evidence type="ECO:0000256" key="1">
    <source>
        <dbReference type="ARBA" id="ARBA00022801"/>
    </source>
</evidence>
<dbReference type="AlphaFoldDB" id="A0A2A5JAC4"/>
<evidence type="ECO:0000313" key="4">
    <source>
        <dbReference type="EMBL" id="PCK26538.1"/>
    </source>
</evidence>
<evidence type="ECO:0000313" key="5">
    <source>
        <dbReference type="Proteomes" id="UP000230886"/>
    </source>
</evidence>
<dbReference type="NCBIfam" id="NF002829">
    <property type="entry name" value="PRK03007.1"/>
    <property type="match status" value="1"/>
</dbReference>
<dbReference type="Proteomes" id="UP000230886">
    <property type="component" value="Unassembled WGS sequence"/>
</dbReference>
<dbReference type="GO" id="GO:0008832">
    <property type="term" value="F:dGTPase activity"/>
    <property type="evidence" value="ECO:0007669"/>
    <property type="project" value="TreeGrafter"/>
</dbReference>
<dbReference type="InterPro" id="IPR006674">
    <property type="entry name" value="HD_domain"/>
</dbReference>
<feature type="domain" description="HD" evidence="3">
    <location>
        <begin position="78"/>
        <end position="224"/>
    </location>
</feature>
<dbReference type="Pfam" id="PF13286">
    <property type="entry name" value="HD_assoc"/>
    <property type="match status" value="1"/>
</dbReference>
<sequence>MTAHTTYGGGTYSEHDLERRVVEAPKRAGLPGSQIAAAQHRSDFSRDRARVQHSAALRRLADKTQVVGPRDGDTPRTRLTHSMEVAQIGRGIADGLGCDPDLVDLAGLAHDIGHPPYGHNGEKALDEVAKDCGGFEGNAQNLRILTSLEPKILRPDGLSAGLNLTRASLDAAIKYPWTRPQPGAKFGAYDDDAEVLAWVREGAPDRRQCLEAQVMDWADDIAYSVHDVEDGVIAGRIDLRSLADPSEQRALAELGASEFRGLVVDDLIDAAQRLSELPVVRGVGSFDGTLGSSVALKNLTSELVGRFATAAIASTRLTHGDRPLSRYQADLDIPEAVASEVALLKTVALYYVMSDAGHKARQDRQRDRVHRVAEWLLATAPAGLDPILLPAWERAADDGARVRVVVDQIASYTESRLERVDKASLGAQASWG</sequence>
<protein>
    <recommendedName>
        <fullName evidence="2">Deoxyguanosinetriphosphate triphosphohydrolase-like protein</fullName>
    </recommendedName>
</protein>
<dbReference type="InterPro" id="IPR003607">
    <property type="entry name" value="HD/PDEase_dom"/>
</dbReference>
<dbReference type="InterPro" id="IPR006261">
    <property type="entry name" value="dGTPase"/>
</dbReference>
<dbReference type="PROSITE" id="PS51831">
    <property type="entry name" value="HD"/>
    <property type="match status" value="1"/>
</dbReference>
<dbReference type="NCBIfam" id="TIGR01353">
    <property type="entry name" value="dGTP_triPase"/>
    <property type="match status" value="1"/>
</dbReference>
<dbReference type="PANTHER" id="PTHR11373">
    <property type="entry name" value="DEOXYNUCLEOSIDE TRIPHOSPHATE TRIPHOSPHOHYDROLASE"/>
    <property type="match status" value="1"/>
</dbReference>
<gene>
    <name evidence="4" type="ORF">CHR55_14190</name>
</gene>
<dbReference type="RefSeq" id="WP_099697617.1">
    <property type="nucleotide sequence ID" value="NZ_NOVD01000008.1"/>
</dbReference>
<keyword evidence="1 2" id="KW-0378">Hydrolase</keyword>
<evidence type="ECO:0000259" key="3">
    <source>
        <dbReference type="PROSITE" id="PS51831"/>
    </source>
</evidence>
<dbReference type="EMBL" id="NOVD01000008">
    <property type="protein sequence ID" value="PCK26538.1"/>
    <property type="molecule type" value="Genomic_DNA"/>
</dbReference>
<evidence type="ECO:0000256" key="2">
    <source>
        <dbReference type="HAMAP-Rule" id="MF_01212"/>
    </source>
</evidence>
<dbReference type="PANTHER" id="PTHR11373:SF32">
    <property type="entry name" value="DEOXYGUANOSINETRIPHOSPHATE TRIPHOSPHOHYDROLASE"/>
    <property type="match status" value="1"/>
</dbReference>
<dbReference type="InterPro" id="IPR023023">
    <property type="entry name" value="dNTPase_2"/>
</dbReference>
<dbReference type="GO" id="GO:0006203">
    <property type="term" value="P:dGTP catabolic process"/>
    <property type="evidence" value="ECO:0007669"/>
    <property type="project" value="TreeGrafter"/>
</dbReference>
<dbReference type="CDD" id="cd00077">
    <property type="entry name" value="HDc"/>
    <property type="match status" value="1"/>
</dbReference>
<name>A0A2A5JAC4_RHOSG</name>
<reference evidence="4 5" key="1">
    <citation type="submission" date="2017-07" db="EMBL/GenBank/DDBJ databases">
        <title>Draft sequence of Rhodococcus enclensis 23b-28.</title>
        <authorList>
            <person name="Besaury L."/>
            <person name="Sancelme M."/>
            <person name="Amato P."/>
            <person name="Lallement A."/>
            <person name="Delort A.-M."/>
        </authorList>
    </citation>
    <scope>NUCLEOTIDE SEQUENCE [LARGE SCALE GENOMIC DNA]</scope>
    <source>
        <strain evidence="4 5">23b-28</strain>
    </source>
</reference>
<dbReference type="SUPFAM" id="SSF109604">
    <property type="entry name" value="HD-domain/PDEase-like"/>
    <property type="match status" value="1"/>
</dbReference>
<proteinExistence type="inferred from homology"/>
<comment type="similarity">
    <text evidence="2">Belongs to the dGTPase family. Type 2 subfamily.</text>
</comment>
<dbReference type="InterPro" id="IPR026875">
    <property type="entry name" value="PHydrolase_assoc_dom"/>
</dbReference>
<organism evidence="4 5">
    <name type="scientific">Rhodococcus qingshengii</name>
    <dbReference type="NCBI Taxonomy" id="334542"/>
    <lineage>
        <taxon>Bacteria</taxon>
        <taxon>Bacillati</taxon>
        <taxon>Actinomycetota</taxon>
        <taxon>Actinomycetes</taxon>
        <taxon>Mycobacteriales</taxon>
        <taxon>Nocardiaceae</taxon>
        <taxon>Rhodococcus</taxon>
        <taxon>Rhodococcus erythropolis group</taxon>
    </lineage>
</organism>